<proteinExistence type="inferred from homology"/>
<dbReference type="PANTHER" id="PTHR21066:SF9">
    <property type="entry name" value="ODORANT-BINDING PROTEIN 59A"/>
    <property type="match status" value="1"/>
</dbReference>
<dbReference type="EMBL" id="CALOZG010000085">
    <property type="protein sequence ID" value="CAH4037948.1"/>
    <property type="molecule type" value="Genomic_DNA"/>
</dbReference>
<evidence type="ECO:0000256" key="1">
    <source>
        <dbReference type="ARBA" id="ARBA00004613"/>
    </source>
</evidence>
<evidence type="ECO:0000313" key="5">
    <source>
        <dbReference type="EMBL" id="CAH4037948.1"/>
    </source>
</evidence>
<evidence type="ECO:0000313" key="6">
    <source>
        <dbReference type="Proteomes" id="UP001152562"/>
    </source>
</evidence>
<reference evidence="5" key="1">
    <citation type="submission" date="2022-05" db="EMBL/GenBank/DDBJ databases">
        <authorList>
            <person name="Okamura Y."/>
        </authorList>
    </citation>
    <scope>NUCLEOTIDE SEQUENCE</scope>
</reference>
<evidence type="ECO:0000256" key="3">
    <source>
        <dbReference type="ARBA" id="ARBA00022525"/>
    </source>
</evidence>
<comment type="similarity">
    <text evidence="2">Belongs to the PBP/GOBP family.</text>
</comment>
<dbReference type="InterPro" id="IPR052295">
    <property type="entry name" value="Odorant-binding_protein"/>
</dbReference>
<dbReference type="Proteomes" id="UP001152562">
    <property type="component" value="Unassembled WGS sequence"/>
</dbReference>
<organism evidence="5 6">
    <name type="scientific">Pieris brassicae</name>
    <name type="common">White butterfly</name>
    <name type="synonym">Large white butterfly</name>
    <dbReference type="NCBI Taxonomy" id="7116"/>
    <lineage>
        <taxon>Eukaryota</taxon>
        <taxon>Metazoa</taxon>
        <taxon>Ecdysozoa</taxon>
        <taxon>Arthropoda</taxon>
        <taxon>Hexapoda</taxon>
        <taxon>Insecta</taxon>
        <taxon>Pterygota</taxon>
        <taxon>Neoptera</taxon>
        <taxon>Endopterygota</taxon>
        <taxon>Lepidoptera</taxon>
        <taxon>Glossata</taxon>
        <taxon>Ditrysia</taxon>
        <taxon>Papilionoidea</taxon>
        <taxon>Pieridae</taxon>
        <taxon>Pierinae</taxon>
        <taxon>Pieris</taxon>
    </lineage>
</organism>
<name>A0A9P0TZW0_PIEBR</name>
<keyword evidence="6" id="KW-1185">Reference proteome</keyword>
<dbReference type="GO" id="GO:0005576">
    <property type="term" value="C:extracellular region"/>
    <property type="evidence" value="ECO:0007669"/>
    <property type="project" value="UniProtKB-SubCell"/>
</dbReference>
<sequence>MLFLWVLLTIHTVPSRAILAIFNVHARAGFGRSYLGNSRMCYNWTCINEKLNLTDELPPKDVYSATINSLFPSEWREVAESAVDSCYGNITKTYTNTCPGQALMHCVVDHLVKNCPANKSSKDDRCAPVSSLAPNNYMFSQSRYNNIESGITTERRPLFFLRNYFNMKCCDLPDILIENNLEECGFKKFMEYHLHDKQTDQQFQLTFPHKVQIPTTEKSMFEVDDSEEEWDPLECCDVNDFIKDSWRSECHLEMSWNETNRLGFIDISSHLPPTTTEKGELKRSDVKVVPLSCEKETCVFKKLNIILDSGEIDLLAFTKLLDSLTLNYPSWEKAKARVTTQCLTKIHRIYDAECQINELLSCVMDVLSENCPNVNKDHPCKDKDTIDKDVICQISSGKYSPKLRRQFCPIPNLVPNDVLSECGVTSLSTMQYVPHYERKMSRWESRYNCKELTPPTSCILKKMGVLNQYGFIDYFKMKNWLHKTSSSPFYEVFFSTFLVTPMYQEYCSSPKKLLNILDIMVTTCPESKRTQNTKCKKIFNEIKNTPNVSQEKLDQLFKVLYNTTEELKELKPSQLNSETHSNKMFDFGILGSDAPPVKIIDVKRKPKTLVVLPVYQRMNASHS</sequence>
<accession>A0A9P0TZW0</accession>
<keyword evidence="3" id="KW-0964">Secreted</keyword>
<comment type="caution">
    <text evidence="5">The sequence shown here is derived from an EMBL/GenBank/DDBJ whole genome shotgun (WGS) entry which is preliminary data.</text>
</comment>
<evidence type="ECO:0000256" key="2">
    <source>
        <dbReference type="ARBA" id="ARBA00008098"/>
    </source>
</evidence>
<comment type="subcellular location">
    <subcellularLocation>
        <location evidence="1">Secreted</location>
    </subcellularLocation>
</comment>
<protein>
    <submittedName>
        <fullName evidence="5">Uncharacterized protein</fullName>
    </submittedName>
</protein>
<dbReference type="Gene3D" id="1.10.238.270">
    <property type="match status" value="2"/>
</dbReference>
<evidence type="ECO:0000256" key="4">
    <source>
        <dbReference type="SAM" id="SignalP"/>
    </source>
</evidence>
<dbReference type="PANTHER" id="PTHR21066">
    <property type="entry name" value="ODORANT-BINDING PROTEIN 59A-RELATED"/>
    <property type="match status" value="1"/>
</dbReference>
<dbReference type="AlphaFoldDB" id="A0A9P0TZW0"/>
<keyword evidence="4" id="KW-0732">Signal</keyword>
<feature type="signal peptide" evidence="4">
    <location>
        <begin position="1"/>
        <end position="17"/>
    </location>
</feature>
<feature type="chain" id="PRO_5040346252" evidence="4">
    <location>
        <begin position="18"/>
        <end position="623"/>
    </location>
</feature>
<gene>
    <name evidence="5" type="ORF">PIBRA_LOCUS13559</name>
</gene>